<comment type="caution">
    <text evidence="3">The sequence shown here is derived from an EMBL/GenBank/DDBJ whole genome shotgun (WGS) entry which is preliminary data.</text>
</comment>
<protein>
    <submittedName>
        <fullName evidence="3">Uncharacterized protein</fullName>
    </submittedName>
</protein>
<evidence type="ECO:0000313" key="3">
    <source>
        <dbReference type="EMBL" id="KAF3004334.1"/>
    </source>
</evidence>
<feature type="transmembrane region" description="Helical" evidence="2">
    <location>
        <begin position="639"/>
        <end position="662"/>
    </location>
</feature>
<gene>
    <name evidence="3" type="ORF">E8E13_009460</name>
</gene>
<dbReference type="AlphaFoldDB" id="A0A9P4THZ7"/>
<keyword evidence="4" id="KW-1185">Reference proteome</keyword>
<dbReference type="EMBL" id="SWKU01000008">
    <property type="protein sequence ID" value="KAF3004334.1"/>
    <property type="molecule type" value="Genomic_DNA"/>
</dbReference>
<evidence type="ECO:0000256" key="1">
    <source>
        <dbReference type="SAM" id="MobiDB-lite"/>
    </source>
</evidence>
<keyword evidence="2" id="KW-0812">Transmembrane</keyword>
<reference evidence="3" key="1">
    <citation type="submission" date="2019-04" db="EMBL/GenBank/DDBJ databases">
        <title>Sequencing of skin fungus with MAO and IRED activity.</title>
        <authorList>
            <person name="Marsaioli A.J."/>
            <person name="Bonatto J.M.C."/>
            <person name="Reis Junior O."/>
        </authorList>
    </citation>
    <scope>NUCLEOTIDE SEQUENCE</scope>
    <source>
        <strain evidence="3">30M1</strain>
    </source>
</reference>
<proteinExistence type="predicted"/>
<sequence>MLGLSSIATLRTLYGHIYYAQMPVLAPLGLSEEIMPGDAELVEFRYIKDPSPWGEFTMPRPNFIYGRYCEYGIRLNCPGQYQGFYVNETEPGHWSSFKTDQYSTINTTIPRNYTEMFRSATSDFGNTVSGLFDIQYRRWKINRVDMIDKGQPYVRGNSRHIEGMVQADAILLKEGLMVDLRSNPGIGFRNHTIPRGLRYGGTWNEDITWIEPVTRCADTNLSAEVRIVGDGFSSNFTQRMIDRGAFFNLSYVDLESRPWIDNQTLDLSAHALKAARMHNVLVAASIGVALPLDSSTKTIPPHPIGTEVVKTTDLMSMTTSGLQGFGGEPPLIKVYNFNNPGLSSSNTSTFVPYYSDGMRKLLALNYSAIEHICQGQYELTDIGLDNCATGLDYPAIKCGALLGTPVVDMGESLSASNYTGVQTIQRNLYVCATAYKASIKTAKFRYNGTDEEFQRLEVLDIAPKVYPDNASIPVWAVESSGDQRMSFDPLWGLVSKEYEKTEGFDFLQSESLWLPTSPEMQDSLSPRDSNDALAATGGLLSRLSSLYEPWLGAPDYSGGMEYPLYQRWARLSQNQTAASQIPSLILTNNLAAVLVGTKTSFASKYVDWPASLAVDDSIQGLPRVKVVVYRPVIHYDIRYAIPSFLVLALLLAALAGAIWSAITASNIVQTMQRTYNQTSPGRLATTLLLHTDDDAAQSSKAWNSAQGLLNLDFGKLISPENEQFCKVSRDEETDSDTAAEAANDTAEAERSQLMAGNTH</sequence>
<name>A0A9P4THZ7_CURKU</name>
<evidence type="ECO:0000256" key="2">
    <source>
        <dbReference type="SAM" id="Phobius"/>
    </source>
</evidence>
<dbReference type="OrthoDB" id="3034003at2759"/>
<accession>A0A9P4THZ7</accession>
<dbReference type="Proteomes" id="UP000801428">
    <property type="component" value="Unassembled WGS sequence"/>
</dbReference>
<organism evidence="3 4">
    <name type="scientific">Curvularia kusanoi</name>
    <name type="common">Cochliobolus kusanoi</name>
    <dbReference type="NCBI Taxonomy" id="90978"/>
    <lineage>
        <taxon>Eukaryota</taxon>
        <taxon>Fungi</taxon>
        <taxon>Dikarya</taxon>
        <taxon>Ascomycota</taxon>
        <taxon>Pezizomycotina</taxon>
        <taxon>Dothideomycetes</taxon>
        <taxon>Pleosporomycetidae</taxon>
        <taxon>Pleosporales</taxon>
        <taxon>Pleosporineae</taxon>
        <taxon>Pleosporaceae</taxon>
        <taxon>Curvularia</taxon>
    </lineage>
</organism>
<evidence type="ECO:0000313" key="4">
    <source>
        <dbReference type="Proteomes" id="UP000801428"/>
    </source>
</evidence>
<feature type="region of interest" description="Disordered" evidence="1">
    <location>
        <begin position="728"/>
        <end position="759"/>
    </location>
</feature>
<keyword evidence="2" id="KW-1133">Transmembrane helix</keyword>
<keyword evidence="2" id="KW-0472">Membrane</keyword>